<evidence type="ECO:0000313" key="1">
    <source>
        <dbReference type="EMBL" id="CAF4223276.1"/>
    </source>
</evidence>
<accession>A0A820CUL4</accession>
<sequence>VKRRYAGIPQPAIDIYIYMCDACQTRRSIPKPACGKPILSVGFLTTLQLGFNRAKIILELKSTWSDLIIINGRPRHLQSQGLVERANTVVQKMLGSVMLAINNCVSQSTQKTPYEMVFGQSVHTNDEFWSELHKQYSNNLVINEEELPESICQILSLNHGGLTTKDSSNTTDDFPIPLL</sequence>
<dbReference type="InterPro" id="IPR036397">
    <property type="entry name" value="RNaseH_sf"/>
</dbReference>
<reference evidence="1" key="1">
    <citation type="submission" date="2021-02" db="EMBL/GenBank/DDBJ databases">
        <authorList>
            <person name="Nowell W R."/>
        </authorList>
    </citation>
    <scope>NUCLEOTIDE SEQUENCE</scope>
</reference>
<gene>
    <name evidence="1" type="ORF">OVN521_LOCUS27559</name>
    <name evidence="2" type="ORF">UXM345_LOCUS30038</name>
</gene>
<feature type="non-terminal residue" evidence="1">
    <location>
        <position position="1"/>
    </location>
</feature>
<dbReference type="EMBL" id="CAJOBF010007666">
    <property type="protein sequence ID" value="CAF4238398.1"/>
    <property type="molecule type" value="Genomic_DNA"/>
</dbReference>
<dbReference type="SUPFAM" id="SSF53098">
    <property type="entry name" value="Ribonuclease H-like"/>
    <property type="match status" value="1"/>
</dbReference>
<dbReference type="Gene3D" id="3.30.420.10">
    <property type="entry name" value="Ribonuclease H-like superfamily/Ribonuclease H"/>
    <property type="match status" value="1"/>
</dbReference>
<dbReference type="GO" id="GO:0003676">
    <property type="term" value="F:nucleic acid binding"/>
    <property type="evidence" value="ECO:0007669"/>
    <property type="project" value="InterPro"/>
</dbReference>
<keyword evidence="3" id="KW-1185">Reference proteome</keyword>
<dbReference type="Proteomes" id="UP000663842">
    <property type="component" value="Unassembled WGS sequence"/>
</dbReference>
<evidence type="ECO:0000313" key="3">
    <source>
        <dbReference type="Proteomes" id="UP000663866"/>
    </source>
</evidence>
<evidence type="ECO:0000313" key="2">
    <source>
        <dbReference type="EMBL" id="CAF4238398.1"/>
    </source>
</evidence>
<evidence type="ECO:0008006" key="4">
    <source>
        <dbReference type="Google" id="ProtNLM"/>
    </source>
</evidence>
<name>A0A820CUL4_9BILA</name>
<organism evidence="1 3">
    <name type="scientific">Rotaria magnacalcarata</name>
    <dbReference type="NCBI Taxonomy" id="392030"/>
    <lineage>
        <taxon>Eukaryota</taxon>
        <taxon>Metazoa</taxon>
        <taxon>Spiralia</taxon>
        <taxon>Gnathifera</taxon>
        <taxon>Rotifera</taxon>
        <taxon>Eurotatoria</taxon>
        <taxon>Bdelloidea</taxon>
        <taxon>Philodinida</taxon>
        <taxon>Philodinidae</taxon>
        <taxon>Rotaria</taxon>
    </lineage>
</organism>
<dbReference type="AlphaFoldDB" id="A0A820CUL4"/>
<dbReference type="EMBL" id="CAJOBG010007663">
    <property type="protein sequence ID" value="CAF4223276.1"/>
    <property type="molecule type" value="Genomic_DNA"/>
</dbReference>
<proteinExistence type="predicted"/>
<protein>
    <recommendedName>
        <fullName evidence="4">Integrase catalytic domain-containing protein</fullName>
    </recommendedName>
</protein>
<dbReference type="Proteomes" id="UP000663866">
    <property type="component" value="Unassembled WGS sequence"/>
</dbReference>
<comment type="caution">
    <text evidence="1">The sequence shown here is derived from an EMBL/GenBank/DDBJ whole genome shotgun (WGS) entry which is preliminary data.</text>
</comment>
<dbReference type="InterPro" id="IPR012337">
    <property type="entry name" value="RNaseH-like_sf"/>
</dbReference>